<organism evidence="2 3">
    <name type="scientific">Taibaiella lutea</name>
    <dbReference type="NCBI Taxonomy" id="2608001"/>
    <lineage>
        <taxon>Bacteria</taxon>
        <taxon>Pseudomonadati</taxon>
        <taxon>Bacteroidota</taxon>
        <taxon>Chitinophagia</taxon>
        <taxon>Chitinophagales</taxon>
        <taxon>Chitinophagaceae</taxon>
        <taxon>Taibaiella</taxon>
    </lineage>
</organism>
<protein>
    <submittedName>
        <fullName evidence="2">PKD domain-containing protein</fullName>
    </submittedName>
</protein>
<evidence type="ECO:0000313" key="2">
    <source>
        <dbReference type="EMBL" id="KAA5536192.1"/>
    </source>
</evidence>
<dbReference type="InterPro" id="IPR013783">
    <property type="entry name" value="Ig-like_fold"/>
</dbReference>
<dbReference type="InterPro" id="IPR035986">
    <property type="entry name" value="PKD_dom_sf"/>
</dbReference>
<dbReference type="AlphaFoldDB" id="A0A5M6CQE0"/>
<dbReference type="CDD" id="cd00146">
    <property type="entry name" value="PKD"/>
    <property type="match status" value="1"/>
</dbReference>
<dbReference type="SUPFAM" id="SSF49299">
    <property type="entry name" value="PKD domain"/>
    <property type="match status" value="1"/>
</dbReference>
<dbReference type="InterPro" id="IPR000601">
    <property type="entry name" value="PKD_dom"/>
</dbReference>
<proteinExistence type="predicted"/>
<feature type="domain" description="PKD" evidence="1">
    <location>
        <begin position="32"/>
        <end position="65"/>
    </location>
</feature>
<comment type="caution">
    <text evidence="2">The sequence shown here is derived from an EMBL/GenBank/DDBJ whole genome shotgun (WGS) entry which is preliminary data.</text>
</comment>
<evidence type="ECO:0000313" key="3">
    <source>
        <dbReference type="Proteomes" id="UP000323632"/>
    </source>
</evidence>
<keyword evidence="3" id="KW-1185">Reference proteome</keyword>
<dbReference type="RefSeq" id="WP_150030765.1">
    <property type="nucleotide sequence ID" value="NZ_VWSH01000001.1"/>
</dbReference>
<evidence type="ECO:0000259" key="1">
    <source>
        <dbReference type="PROSITE" id="PS50093"/>
    </source>
</evidence>
<reference evidence="2 3" key="1">
    <citation type="submission" date="2019-09" db="EMBL/GenBank/DDBJ databases">
        <title>Genome sequence and assembly of Taibaiella sp.</title>
        <authorList>
            <person name="Chhetri G."/>
        </authorList>
    </citation>
    <scope>NUCLEOTIDE SEQUENCE [LARGE SCALE GENOMIC DNA]</scope>
    <source>
        <strain evidence="2 3">KVB11</strain>
    </source>
</reference>
<dbReference type="Pfam" id="PF18911">
    <property type="entry name" value="PKD_4"/>
    <property type="match status" value="1"/>
</dbReference>
<dbReference type="Gene3D" id="2.60.40.10">
    <property type="entry name" value="Immunoglobulins"/>
    <property type="match status" value="1"/>
</dbReference>
<dbReference type="EMBL" id="VWSH01000001">
    <property type="protein sequence ID" value="KAA5536192.1"/>
    <property type="molecule type" value="Genomic_DNA"/>
</dbReference>
<dbReference type="Proteomes" id="UP000323632">
    <property type="component" value="Unassembled WGS sequence"/>
</dbReference>
<gene>
    <name evidence="2" type="ORF">F0919_00555</name>
</gene>
<name>A0A5M6CQE0_9BACT</name>
<dbReference type="PROSITE" id="PS50093">
    <property type="entry name" value="PKD"/>
    <property type="match status" value="1"/>
</dbReference>
<sequence>MGGKARHLPTPATQFTYTNSDNVYNFNYTGSNPYTSIGWDFGDNTPGSNNPNPTHTYTASGSYIVCTHICHTGTYWVFIMNCIYF</sequence>
<accession>A0A5M6CQE0</accession>